<dbReference type="STRING" id="429701.A0A2G9G450"/>
<dbReference type="GO" id="GO:0010468">
    <property type="term" value="P:regulation of gene expression"/>
    <property type="evidence" value="ECO:0007669"/>
    <property type="project" value="TreeGrafter"/>
</dbReference>
<dbReference type="CDD" id="cd19907">
    <property type="entry name" value="DSRM_AtDRB-like_rpt1"/>
    <property type="match status" value="1"/>
</dbReference>
<evidence type="ECO:0000256" key="2">
    <source>
        <dbReference type="ARBA" id="ARBA00022884"/>
    </source>
</evidence>
<dbReference type="GO" id="GO:0005634">
    <property type="term" value="C:nucleus"/>
    <property type="evidence" value="ECO:0007669"/>
    <property type="project" value="TreeGrafter"/>
</dbReference>
<dbReference type="GO" id="GO:0003725">
    <property type="term" value="F:double-stranded RNA binding"/>
    <property type="evidence" value="ECO:0007669"/>
    <property type="project" value="InterPro"/>
</dbReference>
<feature type="compositionally biased region" description="Polar residues" evidence="5">
    <location>
        <begin position="55"/>
        <end position="69"/>
    </location>
</feature>
<dbReference type="OrthoDB" id="1904943at2759"/>
<sequence length="403" mass="43633">MEAAKVEMDCVNEVTAGASHAIANPGTPLAQEEHIHSHRSDPMPASSSKKRKSKVNNQVSRENKLNNSSPSVSNCYVFKSRLQEYAQKAGLTTPVYETIKEGPSHEPSFRSTVIVNNVRYDSLPGFFNRKAAEQSAAEVALTELAKSVDMKFGISQPVQETGLCKNLLQEYAQKMNYAMPLYQCRKRETLGQSTTFACTVEVGGIKYVGAAASTKKEAEIKAARIALLAIQSSAAPVSEDHAAKSSTYTVIPQKKKVNDLGISTQETAAALKPKKGRFKKQQRKRHFMKRVNPSQDTTVGSLEVNTEESGVTDAEGLKIKTTGNSECQVGEPSVTNAVKLQETLNTEESGVTDAEGLKVKTTGNSGSPVGELSVTNVIMLRQTDSGVETRGGDNEQLRDEIFA</sequence>
<dbReference type="InterPro" id="IPR044450">
    <property type="entry name" value="AtDRB-like_DSRM_1"/>
</dbReference>
<dbReference type="PANTHER" id="PTHR11207:SF1">
    <property type="entry name" value="DOUBLE-STRANDED RNA-BINDING PROTEIN 1"/>
    <property type="match status" value="1"/>
</dbReference>
<evidence type="ECO:0000259" key="6">
    <source>
        <dbReference type="PROSITE" id="PS50137"/>
    </source>
</evidence>
<comment type="function">
    <text evidence="3">Binds double-stranded RNA.</text>
</comment>
<feature type="compositionally biased region" description="Basic and acidic residues" evidence="5">
    <location>
        <begin position="31"/>
        <end position="41"/>
    </location>
</feature>
<feature type="region of interest" description="Disordered" evidence="5">
    <location>
        <begin position="17"/>
        <end position="69"/>
    </location>
</feature>
<evidence type="ECO:0000313" key="7">
    <source>
        <dbReference type="EMBL" id="PIN00099.1"/>
    </source>
</evidence>
<protein>
    <recommendedName>
        <fullName evidence="6">DRBM domain-containing protein</fullName>
    </recommendedName>
</protein>
<dbReference type="PANTHER" id="PTHR11207">
    <property type="entry name" value="RIBONUCLEASE III"/>
    <property type="match status" value="1"/>
</dbReference>
<feature type="domain" description="DRBM" evidence="6">
    <location>
        <begin position="163"/>
        <end position="232"/>
    </location>
</feature>
<evidence type="ECO:0000313" key="8">
    <source>
        <dbReference type="Proteomes" id="UP000231279"/>
    </source>
</evidence>
<dbReference type="GO" id="GO:0004525">
    <property type="term" value="F:ribonuclease III activity"/>
    <property type="evidence" value="ECO:0007669"/>
    <property type="project" value="TreeGrafter"/>
</dbReference>
<dbReference type="InterPro" id="IPR014720">
    <property type="entry name" value="dsRBD_dom"/>
</dbReference>
<gene>
    <name evidence="7" type="ORF">CDL12_27402</name>
</gene>
<name>A0A2G9G450_9LAMI</name>
<feature type="domain" description="DRBM" evidence="6">
    <location>
        <begin position="77"/>
        <end position="146"/>
    </location>
</feature>
<dbReference type="EMBL" id="NKXS01007175">
    <property type="protein sequence ID" value="PIN00099.1"/>
    <property type="molecule type" value="Genomic_DNA"/>
</dbReference>
<keyword evidence="1" id="KW-0677">Repeat</keyword>
<keyword evidence="2 4" id="KW-0694">RNA-binding</keyword>
<evidence type="ECO:0000256" key="5">
    <source>
        <dbReference type="SAM" id="MobiDB-lite"/>
    </source>
</evidence>
<dbReference type="Proteomes" id="UP000231279">
    <property type="component" value="Unassembled WGS sequence"/>
</dbReference>
<dbReference type="Gene3D" id="3.30.160.20">
    <property type="match status" value="2"/>
</dbReference>
<dbReference type="PROSITE" id="PS50137">
    <property type="entry name" value="DS_RBD"/>
    <property type="match status" value="2"/>
</dbReference>
<evidence type="ECO:0000256" key="4">
    <source>
        <dbReference type="PROSITE-ProRule" id="PRU00266"/>
    </source>
</evidence>
<accession>A0A2G9G450</accession>
<dbReference type="GO" id="GO:0006396">
    <property type="term" value="P:RNA processing"/>
    <property type="evidence" value="ECO:0007669"/>
    <property type="project" value="TreeGrafter"/>
</dbReference>
<proteinExistence type="predicted"/>
<dbReference type="SMART" id="SM00358">
    <property type="entry name" value="DSRM"/>
    <property type="match status" value="2"/>
</dbReference>
<evidence type="ECO:0000256" key="1">
    <source>
        <dbReference type="ARBA" id="ARBA00022737"/>
    </source>
</evidence>
<comment type="caution">
    <text evidence="7">The sequence shown here is derived from an EMBL/GenBank/DDBJ whole genome shotgun (WGS) entry which is preliminary data.</text>
</comment>
<reference evidence="8" key="1">
    <citation type="journal article" date="2018" name="Gigascience">
        <title>Genome assembly of the Pink Ipe (Handroanthus impetiginosus, Bignoniaceae), a highly valued, ecologically keystone Neotropical timber forest tree.</title>
        <authorList>
            <person name="Silva-Junior O.B."/>
            <person name="Grattapaglia D."/>
            <person name="Novaes E."/>
            <person name="Collevatti R.G."/>
        </authorList>
    </citation>
    <scope>NUCLEOTIDE SEQUENCE [LARGE SCALE GENOMIC DNA]</scope>
    <source>
        <strain evidence="8">cv. UFG-1</strain>
    </source>
</reference>
<evidence type="ECO:0000256" key="3">
    <source>
        <dbReference type="ARBA" id="ARBA00037597"/>
    </source>
</evidence>
<dbReference type="AlphaFoldDB" id="A0A2G9G450"/>
<dbReference type="FunFam" id="3.30.160.20:FF:000047">
    <property type="entry name" value="double-stranded RNA-binding protein 1"/>
    <property type="match status" value="1"/>
</dbReference>
<keyword evidence="8" id="KW-1185">Reference proteome</keyword>
<organism evidence="7 8">
    <name type="scientific">Handroanthus impetiginosus</name>
    <dbReference type="NCBI Taxonomy" id="429701"/>
    <lineage>
        <taxon>Eukaryota</taxon>
        <taxon>Viridiplantae</taxon>
        <taxon>Streptophyta</taxon>
        <taxon>Embryophyta</taxon>
        <taxon>Tracheophyta</taxon>
        <taxon>Spermatophyta</taxon>
        <taxon>Magnoliopsida</taxon>
        <taxon>eudicotyledons</taxon>
        <taxon>Gunneridae</taxon>
        <taxon>Pentapetalae</taxon>
        <taxon>asterids</taxon>
        <taxon>lamiids</taxon>
        <taxon>Lamiales</taxon>
        <taxon>Bignoniaceae</taxon>
        <taxon>Crescentiina</taxon>
        <taxon>Tabebuia alliance</taxon>
        <taxon>Handroanthus</taxon>
    </lineage>
</organism>
<dbReference type="Pfam" id="PF00035">
    <property type="entry name" value="dsrm"/>
    <property type="match status" value="2"/>
</dbReference>
<dbReference type="SUPFAM" id="SSF54768">
    <property type="entry name" value="dsRNA-binding domain-like"/>
    <property type="match status" value="2"/>
</dbReference>